<comment type="caution">
    <text evidence="1">The sequence shown here is derived from an EMBL/GenBank/DDBJ whole genome shotgun (WGS) entry which is preliminary data.</text>
</comment>
<organism evidence="1">
    <name type="scientific">marine sediment metagenome</name>
    <dbReference type="NCBI Taxonomy" id="412755"/>
    <lineage>
        <taxon>unclassified sequences</taxon>
        <taxon>metagenomes</taxon>
        <taxon>ecological metagenomes</taxon>
    </lineage>
</organism>
<feature type="non-terminal residue" evidence="1">
    <location>
        <position position="1"/>
    </location>
</feature>
<reference evidence="1" key="1">
    <citation type="submission" date="2013-11" db="EMBL/GenBank/DDBJ databases">
        <title>Microbial diversity, functional groups and degradation webs in Northern and Southern Mediterranean and Red Sea marine crude oil polluted sites.</title>
        <authorList>
            <person name="Daffonchio D."/>
            <person name="Mapelli F."/>
            <person name="Ferrer M."/>
            <person name="Richter M."/>
            <person name="Cherif A."/>
            <person name="Malkawi H.I."/>
            <person name="Yakimov M.M."/>
            <person name="Abdel-Fattah Y.R."/>
            <person name="Blaghen M."/>
            <person name="Golyshin P.N."/>
            <person name="Kalogerakis N."/>
            <person name="Boon N."/>
            <person name="Magagnini M."/>
            <person name="Fava F."/>
        </authorList>
    </citation>
    <scope>NUCLEOTIDE SEQUENCE</scope>
</reference>
<gene>
    <name evidence="1" type="ORF">MGSAQ_002446</name>
</gene>
<dbReference type="SUPFAM" id="SSF158997">
    <property type="entry name" value="Trm112p-like"/>
    <property type="match status" value="1"/>
</dbReference>
<name>A0A1B6NRG7_9ZZZZ</name>
<dbReference type="AlphaFoldDB" id="A0A1B6NRG7"/>
<proteinExistence type="predicted"/>
<dbReference type="Gene3D" id="2.20.25.10">
    <property type="match status" value="1"/>
</dbReference>
<sequence>DSTQLVCRFDRLAFDIKDGIPVLIESKATALSLDDVDATR</sequence>
<evidence type="ECO:0000313" key="1">
    <source>
        <dbReference type="EMBL" id="KTF06054.1"/>
    </source>
</evidence>
<accession>A0A1B6NRG7</accession>
<protein>
    <submittedName>
        <fullName evidence="1">Cytosolic protein</fullName>
    </submittedName>
</protein>
<dbReference type="EMBL" id="AYSL01001398">
    <property type="protein sequence ID" value="KTF06054.1"/>
    <property type="molecule type" value="Genomic_DNA"/>
</dbReference>